<reference evidence="1" key="5">
    <citation type="submission" date="2025-09" db="UniProtKB">
        <authorList>
            <consortium name="Ensembl"/>
        </authorList>
    </citation>
    <scope>IDENTIFICATION</scope>
</reference>
<name>A0A671EBZ9_RHIFE</name>
<reference evidence="1 2" key="2">
    <citation type="journal article" date="2018" name="Annu Rev Anim Biosci">
        <title>Bat Biology, Genomes, and the Bat1K Project: To Generate Chromosome-Level Genomes for All Living Bat Species.</title>
        <authorList>
            <person name="Teeling E.C."/>
            <person name="Vernes S.C."/>
            <person name="Davalos L.M."/>
            <person name="Ray D.A."/>
            <person name="Gilbert M.T.P."/>
            <person name="Myers E."/>
        </authorList>
    </citation>
    <scope>NUCLEOTIDE SEQUENCE</scope>
</reference>
<gene>
    <name evidence="1" type="primary">WARS1</name>
</gene>
<reference evidence="1" key="4">
    <citation type="submission" date="2025-08" db="UniProtKB">
        <authorList>
            <consortium name="Ensembl"/>
        </authorList>
    </citation>
    <scope>IDENTIFICATION</scope>
</reference>
<dbReference type="Proteomes" id="UP000472240">
    <property type="component" value="Chromosome 6"/>
</dbReference>
<keyword evidence="2" id="KW-1185">Reference proteome</keyword>
<dbReference type="AlphaFoldDB" id="A0A671EBZ9"/>
<reference evidence="1 2" key="1">
    <citation type="journal article" date="2015" name="Annu Rev Anim Biosci">
        <title>The Genome 10K Project: a way forward.</title>
        <authorList>
            <person name="Koepfli K.P."/>
            <person name="Paten B."/>
            <person name="O'Brien S.J."/>
            <person name="Koepfli K.P."/>
            <person name="Paten B."/>
            <person name="Antunes A."/>
            <person name="Belov K."/>
            <person name="Bustamante C."/>
            <person name="Castoe T.A."/>
            <person name="Clawson H."/>
            <person name="Crawford A.J."/>
            <person name="Diekhans M."/>
            <person name="Distel D."/>
            <person name="Durbin R."/>
            <person name="Earl D."/>
            <person name="Fujita M.K."/>
            <person name="Gamble T."/>
            <person name="Georges A."/>
            <person name="Gemmell N."/>
            <person name="Gilbert M.T."/>
            <person name="Graves J.M."/>
            <person name="Green R.E."/>
            <person name="Hickey G."/>
            <person name="Jarvis E.D."/>
            <person name="Johnson W."/>
            <person name="Komissarov A."/>
            <person name="Korf I."/>
            <person name="Kuhn R."/>
            <person name="Larkin D.M."/>
            <person name="Lewin H."/>
            <person name="Lopez J.V."/>
            <person name="Ma J."/>
            <person name="Marques-Bonet T."/>
            <person name="Miller W."/>
            <person name="Murphy R."/>
            <person name="Pevzner P."/>
            <person name="Shapiro B."/>
            <person name="Steiner C."/>
            <person name="Tamazian G."/>
            <person name="Venkatesh B."/>
            <person name="Wang J."/>
            <person name="Wayne R."/>
            <person name="Wiley E."/>
            <person name="Yang H."/>
            <person name="Zhang G."/>
            <person name="Haussler D."/>
            <person name="Ryder O."/>
            <person name="O'Brien S.J."/>
        </authorList>
    </citation>
    <scope>NUCLEOTIDE SEQUENCE</scope>
</reference>
<accession>A0A671EBZ9</accession>
<organism evidence="1 2">
    <name type="scientific">Rhinolophus ferrumequinum</name>
    <name type="common">Greater horseshoe bat</name>
    <dbReference type="NCBI Taxonomy" id="59479"/>
    <lineage>
        <taxon>Eukaryota</taxon>
        <taxon>Metazoa</taxon>
        <taxon>Chordata</taxon>
        <taxon>Craniata</taxon>
        <taxon>Vertebrata</taxon>
        <taxon>Euteleostomi</taxon>
        <taxon>Mammalia</taxon>
        <taxon>Eutheria</taxon>
        <taxon>Laurasiatheria</taxon>
        <taxon>Chiroptera</taxon>
        <taxon>Yinpterochiroptera</taxon>
        <taxon>Rhinolophoidea</taxon>
        <taxon>Rhinolophidae</taxon>
        <taxon>Rhinolophinae</taxon>
        <taxon>Rhinolophus</taxon>
    </lineage>
</organism>
<evidence type="ECO:0000313" key="2">
    <source>
        <dbReference type="Proteomes" id="UP000472240"/>
    </source>
</evidence>
<sequence length="42" mass="4656">MSNGEQGCASPLELFNRIAAQGERVRALKVGQASQFQAFMWK</sequence>
<protein>
    <submittedName>
        <fullName evidence="1">Tryptophanyl-tRNA synthetase 1</fullName>
    </submittedName>
</protein>
<reference evidence="2" key="3">
    <citation type="submission" date="2018-12" db="EMBL/GenBank/DDBJ databases">
        <title>G10K-VGP greater horseshoe bat female genome, primary haplotype.</title>
        <authorList>
            <person name="Teeling E."/>
            <person name="Myers G."/>
            <person name="Vernes S."/>
            <person name="Pippel M."/>
            <person name="Winkler S."/>
            <person name="Fedrigo O."/>
            <person name="Rhie A."/>
            <person name="Koren S."/>
            <person name="Phillippy A."/>
            <person name="Lewin H."/>
            <person name="Damas J."/>
            <person name="Howe K."/>
            <person name="Mountcastle J."/>
            <person name="Jarvis E.D."/>
        </authorList>
    </citation>
    <scope>NUCLEOTIDE SEQUENCE [LARGE SCALE GENOMIC DNA]</scope>
</reference>
<proteinExistence type="predicted"/>
<dbReference type="Ensembl" id="ENSRFET00010008866.1">
    <property type="protein sequence ID" value="ENSRFEP00010008057.1"/>
    <property type="gene ID" value="ENSRFEG00010005482.1"/>
</dbReference>
<dbReference type="Gene3D" id="1.10.287.10">
    <property type="entry name" value="S15/NS1, RNA-binding"/>
    <property type="match status" value="1"/>
</dbReference>
<evidence type="ECO:0000313" key="1">
    <source>
        <dbReference type="Ensembl" id="ENSRFEP00010008057.1"/>
    </source>
</evidence>
<dbReference type="GeneTree" id="ENSGT00940000153724"/>